<protein>
    <recommendedName>
        <fullName evidence="19">Signal transduction histidine-protein kinase/phosphatase MprB</fullName>
        <ecNumber evidence="5">2.7.13.3</ecNumber>
    </recommendedName>
    <alternativeName>
        <fullName evidence="20">Mycobacterial persistence regulator B</fullName>
    </alternativeName>
</protein>
<dbReference type="HOGENOM" id="CLU_437308_0_0_4"/>
<accession>Q47CW4</accession>
<dbReference type="Pfam" id="PF02518">
    <property type="entry name" value="HATPase_c"/>
    <property type="match status" value="1"/>
</dbReference>
<evidence type="ECO:0000256" key="10">
    <source>
        <dbReference type="ARBA" id="ARBA00022777"/>
    </source>
</evidence>
<comment type="cofactor">
    <cofactor evidence="2">
        <name>Mn(2+)</name>
        <dbReference type="ChEBI" id="CHEBI:29035"/>
    </cofactor>
</comment>
<dbReference type="SUPFAM" id="SSF55874">
    <property type="entry name" value="ATPase domain of HSP90 chaperone/DNA topoisomerase II/histidine kinase"/>
    <property type="match status" value="1"/>
</dbReference>
<dbReference type="Gene3D" id="1.10.287.130">
    <property type="match status" value="1"/>
</dbReference>
<gene>
    <name evidence="23" type="ordered locus">Daro_2586</name>
</gene>
<dbReference type="EC" id="2.7.13.3" evidence="5"/>
<evidence type="ECO:0000256" key="20">
    <source>
        <dbReference type="ARBA" id="ARBA00041776"/>
    </source>
</evidence>
<evidence type="ECO:0000256" key="11">
    <source>
        <dbReference type="ARBA" id="ARBA00022801"/>
    </source>
</evidence>
<keyword evidence="9" id="KW-0547">Nucleotide-binding</keyword>
<dbReference type="STRING" id="159087.Daro_2586"/>
<comment type="catalytic activity">
    <reaction evidence="1">
        <text>ATP + protein L-histidine = ADP + protein N-phospho-L-histidine.</text>
        <dbReference type="EC" id="2.7.13.3"/>
    </reaction>
</comment>
<dbReference type="SMART" id="SM00388">
    <property type="entry name" value="HisKA"/>
    <property type="match status" value="1"/>
</dbReference>
<keyword evidence="14" id="KW-0904">Protein phosphatase</keyword>
<evidence type="ECO:0000256" key="6">
    <source>
        <dbReference type="ARBA" id="ARBA00022475"/>
    </source>
</evidence>
<dbReference type="SMART" id="SM00387">
    <property type="entry name" value="HATPase_c"/>
    <property type="match status" value="1"/>
</dbReference>
<dbReference type="InterPro" id="IPR050980">
    <property type="entry name" value="2C_sensor_his_kinase"/>
</dbReference>
<dbReference type="PANTHER" id="PTHR44936:SF9">
    <property type="entry name" value="SENSOR PROTEIN CREC"/>
    <property type="match status" value="1"/>
</dbReference>
<dbReference type="GO" id="GO:0000155">
    <property type="term" value="F:phosphorelay sensor kinase activity"/>
    <property type="evidence" value="ECO:0007669"/>
    <property type="project" value="InterPro"/>
</dbReference>
<evidence type="ECO:0000259" key="21">
    <source>
        <dbReference type="PROSITE" id="PS50109"/>
    </source>
</evidence>
<evidence type="ECO:0000256" key="8">
    <source>
        <dbReference type="ARBA" id="ARBA00022679"/>
    </source>
</evidence>
<dbReference type="GO" id="GO:0005524">
    <property type="term" value="F:ATP binding"/>
    <property type="evidence" value="ECO:0007669"/>
    <property type="project" value="UniProtKB-KW"/>
</dbReference>
<keyword evidence="6" id="KW-1003">Cell membrane</keyword>
<keyword evidence="15" id="KW-0902">Two-component regulatory system</keyword>
<evidence type="ECO:0000256" key="13">
    <source>
        <dbReference type="ARBA" id="ARBA00022842"/>
    </source>
</evidence>
<dbReference type="PANTHER" id="PTHR44936">
    <property type="entry name" value="SENSOR PROTEIN CREC"/>
    <property type="match status" value="1"/>
</dbReference>
<keyword evidence="16" id="KW-0346">Stress response</keyword>
<evidence type="ECO:0000313" key="23">
    <source>
        <dbReference type="EMBL" id="AAZ47317.1"/>
    </source>
</evidence>
<dbReference type="Pfam" id="PF00672">
    <property type="entry name" value="HAMP"/>
    <property type="match status" value="1"/>
</dbReference>
<feature type="domain" description="HAMP" evidence="22">
    <location>
        <begin position="333"/>
        <end position="385"/>
    </location>
</feature>
<reference evidence="23" key="1">
    <citation type="submission" date="2005-08" db="EMBL/GenBank/DDBJ databases">
        <title>Complete sequence of Dechloromonas aromatica RCB.</title>
        <authorList>
            <person name="Salinero K.K."/>
            <person name="Copeland A."/>
            <person name="Lucas S."/>
            <person name="Lapidus A."/>
            <person name="Barry K."/>
            <person name="Detter J.C."/>
            <person name="Glavina T."/>
            <person name="Hammon N."/>
            <person name="Israni S."/>
            <person name="Pitluck S."/>
            <person name="Di Bartolo G."/>
            <person name="Trong S."/>
            <person name="Schmutz J."/>
            <person name="Larimer F."/>
            <person name="Land M."/>
            <person name="Ivanova N."/>
            <person name="Richardson P."/>
        </authorList>
    </citation>
    <scope>NUCLEOTIDE SEQUENCE</scope>
    <source>
        <strain evidence="23">RCB</strain>
    </source>
</reference>
<evidence type="ECO:0000256" key="3">
    <source>
        <dbReference type="ARBA" id="ARBA00001946"/>
    </source>
</evidence>
<dbReference type="PROSITE" id="PS50109">
    <property type="entry name" value="HIS_KIN"/>
    <property type="match status" value="1"/>
</dbReference>
<evidence type="ECO:0000256" key="12">
    <source>
        <dbReference type="ARBA" id="ARBA00022840"/>
    </source>
</evidence>
<dbReference type="InterPro" id="IPR036890">
    <property type="entry name" value="HATPase_C_sf"/>
</dbReference>
<dbReference type="CDD" id="cd00082">
    <property type="entry name" value="HisKA"/>
    <property type="match status" value="1"/>
</dbReference>
<dbReference type="InterPro" id="IPR003660">
    <property type="entry name" value="HAMP_dom"/>
</dbReference>
<evidence type="ECO:0000256" key="9">
    <source>
        <dbReference type="ARBA" id="ARBA00022741"/>
    </source>
</evidence>
<keyword evidence="8" id="KW-0808">Transferase</keyword>
<dbReference type="SMART" id="SM00304">
    <property type="entry name" value="HAMP"/>
    <property type="match status" value="1"/>
</dbReference>
<evidence type="ECO:0000256" key="16">
    <source>
        <dbReference type="ARBA" id="ARBA00023016"/>
    </source>
</evidence>
<dbReference type="AlphaFoldDB" id="Q47CW4"/>
<dbReference type="InterPro" id="IPR036097">
    <property type="entry name" value="HisK_dim/P_sf"/>
</dbReference>
<dbReference type="PROSITE" id="PS50885">
    <property type="entry name" value="HAMP"/>
    <property type="match status" value="1"/>
</dbReference>
<dbReference type="InterPro" id="IPR003594">
    <property type="entry name" value="HATPase_dom"/>
</dbReference>
<dbReference type="eggNOG" id="COG4191">
    <property type="taxonomic scope" value="Bacteria"/>
</dbReference>
<dbReference type="CDD" id="cd00075">
    <property type="entry name" value="HATPase"/>
    <property type="match status" value="1"/>
</dbReference>
<dbReference type="Pfam" id="PF00512">
    <property type="entry name" value="HisKA"/>
    <property type="match status" value="1"/>
</dbReference>
<evidence type="ECO:0000256" key="18">
    <source>
        <dbReference type="ARBA" id="ARBA00023211"/>
    </source>
</evidence>
<keyword evidence="6" id="KW-0472">Membrane</keyword>
<keyword evidence="7" id="KW-0597">Phosphoprotein</keyword>
<keyword evidence="12 23" id="KW-0067">ATP-binding</keyword>
<dbReference type="Gene3D" id="3.30.565.10">
    <property type="entry name" value="Histidine kinase-like ATPase, C-terminal domain"/>
    <property type="match status" value="1"/>
</dbReference>
<dbReference type="PRINTS" id="PR00344">
    <property type="entry name" value="BCTRLSENSOR"/>
</dbReference>
<evidence type="ECO:0000259" key="22">
    <source>
        <dbReference type="PROSITE" id="PS50885"/>
    </source>
</evidence>
<dbReference type="CDD" id="cd06225">
    <property type="entry name" value="HAMP"/>
    <property type="match status" value="1"/>
</dbReference>
<dbReference type="Gene3D" id="6.10.340.10">
    <property type="match status" value="1"/>
</dbReference>
<evidence type="ECO:0000256" key="4">
    <source>
        <dbReference type="ARBA" id="ARBA00004651"/>
    </source>
</evidence>
<dbReference type="KEGG" id="dar:Daro_2586"/>
<evidence type="ECO:0000256" key="14">
    <source>
        <dbReference type="ARBA" id="ARBA00022912"/>
    </source>
</evidence>
<dbReference type="EMBL" id="CP000089">
    <property type="protein sequence ID" value="AAZ47317.1"/>
    <property type="molecule type" value="Genomic_DNA"/>
</dbReference>
<feature type="domain" description="Histidine kinase" evidence="21">
    <location>
        <begin position="398"/>
        <end position="610"/>
    </location>
</feature>
<keyword evidence="13" id="KW-0460">Magnesium</keyword>
<dbReference type="InterPro" id="IPR003661">
    <property type="entry name" value="HisK_dim/P_dom"/>
</dbReference>
<keyword evidence="17" id="KW-0843">Virulence</keyword>
<name>Q47CW4_DECAR</name>
<proteinExistence type="predicted"/>
<dbReference type="InterPro" id="IPR004358">
    <property type="entry name" value="Sig_transdc_His_kin-like_C"/>
</dbReference>
<evidence type="ECO:0000256" key="19">
    <source>
        <dbReference type="ARBA" id="ARBA00040454"/>
    </source>
</evidence>
<dbReference type="GO" id="GO:0004721">
    <property type="term" value="F:phosphoprotein phosphatase activity"/>
    <property type="evidence" value="ECO:0007669"/>
    <property type="project" value="UniProtKB-KW"/>
</dbReference>
<evidence type="ECO:0000256" key="1">
    <source>
        <dbReference type="ARBA" id="ARBA00000085"/>
    </source>
</evidence>
<evidence type="ECO:0000256" key="2">
    <source>
        <dbReference type="ARBA" id="ARBA00001936"/>
    </source>
</evidence>
<comment type="cofactor">
    <cofactor evidence="3">
        <name>Mg(2+)</name>
        <dbReference type="ChEBI" id="CHEBI:18420"/>
    </cofactor>
</comment>
<evidence type="ECO:0000256" key="15">
    <source>
        <dbReference type="ARBA" id="ARBA00023012"/>
    </source>
</evidence>
<sequence>MSITKKLLFITLLVTALSVVITIVLTWSAATDALHGLEGKRVTDSLEREARILQSTINMVKSDLSMLADGSARYMIEENAEPSVDGLQKVAEQFDIMMRERHAYRQVKMLLDSATGAHRVLVSLRNDNVVHTMVDPPVANWNFESLLAEKQGLRNFNEQTRNLSDETSGERVLFASIPVRGKDRNVIGAIAVVVAIDQVFRTLGKTHDGIAYWIADSAGQYLYQSRPEASGSSPQKAANAIRDFKLSHTWDHVLSGAQPQLIMEFPAITTMLGIRRATLNVGEGNEIENVLVVGGVISLVELEIKAAALQRQLAIAVASIGLLMVLTLFVSTGRLLRPIDVLTKAANRIASGDQNIVIPTNNNDEIGTLSRAMMRMAEQLRLAGKNSEQSAMGQMASMIAHDLRNALSSVKMNLQILDEHHRKEGDMQIENCEIALGQVRYMETILNDMLTYARPGTAEFDWVDLGDTLRAASVSLLPEITRKSVEVRMEGEEKLPTIMADRNKLLQLFQNVLGNAIYAVPEWGLIIIRTRCLLHESQPSVEIRFEDDGPGISPQIADKVFDPFFTTSSRGTGLGLAIVQRIVAQHGGQVYLDSERDHGTTVVVVLPLTQEGPDDSPESAELS</sequence>
<evidence type="ECO:0000256" key="17">
    <source>
        <dbReference type="ARBA" id="ARBA00023026"/>
    </source>
</evidence>
<evidence type="ECO:0000256" key="7">
    <source>
        <dbReference type="ARBA" id="ARBA00022553"/>
    </source>
</evidence>
<keyword evidence="11" id="KW-0378">Hydrolase</keyword>
<dbReference type="InterPro" id="IPR005467">
    <property type="entry name" value="His_kinase_dom"/>
</dbReference>
<dbReference type="SUPFAM" id="SSF158472">
    <property type="entry name" value="HAMP domain-like"/>
    <property type="match status" value="1"/>
</dbReference>
<dbReference type="SUPFAM" id="SSF47384">
    <property type="entry name" value="Homodimeric domain of signal transducing histidine kinase"/>
    <property type="match status" value="1"/>
</dbReference>
<dbReference type="GO" id="GO:0005886">
    <property type="term" value="C:plasma membrane"/>
    <property type="evidence" value="ECO:0007669"/>
    <property type="project" value="UniProtKB-SubCell"/>
</dbReference>
<keyword evidence="10 23" id="KW-0418">Kinase</keyword>
<organism evidence="23">
    <name type="scientific">Dechloromonas aromatica (strain RCB)</name>
    <dbReference type="NCBI Taxonomy" id="159087"/>
    <lineage>
        <taxon>Bacteria</taxon>
        <taxon>Pseudomonadati</taxon>
        <taxon>Pseudomonadota</taxon>
        <taxon>Betaproteobacteria</taxon>
        <taxon>Rhodocyclales</taxon>
        <taxon>Azonexaceae</taxon>
        <taxon>Dechloromonas</taxon>
    </lineage>
</organism>
<keyword evidence="18" id="KW-0464">Manganese</keyword>
<comment type="subcellular location">
    <subcellularLocation>
        <location evidence="4">Cell membrane</location>
        <topology evidence="4">Multi-pass membrane protein</topology>
    </subcellularLocation>
</comment>
<evidence type="ECO:0000256" key="5">
    <source>
        <dbReference type="ARBA" id="ARBA00012438"/>
    </source>
</evidence>